<organism evidence="4 5">
    <name type="scientific">Leishmania panamensis</name>
    <dbReference type="NCBI Taxonomy" id="5679"/>
    <lineage>
        <taxon>Eukaryota</taxon>
        <taxon>Discoba</taxon>
        <taxon>Euglenozoa</taxon>
        <taxon>Kinetoplastea</taxon>
        <taxon>Metakinetoplastina</taxon>
        <taxon>Trypanosomatida</taxon>
        <taxon>Trypanosomatidae</taxon>
        <taxon>Leishmaniinae</taxon>
        <taxon>Leishmania</taxon>
        <taxon>Leishmania guyanensis species complex</taxon>
    </lineage>
</organism>
<dbReference type="AlphaFoldDB" id="A0A088S321"/>
<accession>A0A088S321</accession>
<dbReference type="eggNOG" id="ENOG502RYG6">
    <property type="taxonomic scope" value="Eukaryota"/>
</dbReference>
<dbReference type="KEGG" id="lpan:LPMP_343570"/>
<dbReference type="Proteomes" id="UP000063063">
    <property type="component" value="Chromosome 34"/>
</dbReference>
<dbReference type="PANTHER" id="PTHR42266:SF1">
    <property type="entry name" value="GIM5B PROTEIN"/>
    <property type="match status" value="1"/>
</dbReference>
<evidence type="ECO:0000256" key="1">
    <source>
        <dbReference type="ARBA" id="ARBA00023136"/>
    </source>
</evidence>
<keyword evidence="5" id="KW-1185">Reference proteome</keyword>
<dbReference type="VEuPathDB" id="TriTrypDB:LPMP_343570"/>
<evidence type="ECO:0000256" key="3">
    <source>
        <dbReference type="ARBA" id="ARBA00046271"/>
    </source>
</evidence>
<evidence type="ECO:0000256" key="2">
    <source>
        <dbReference type="ARBA" id="ARBA00023140"/>
    </source>
</evidence>
<dbReference type="RefSeq" id="XP_010702780.1">
    <property type="nucleotide sequence ID" value="XM_010704478.1"/>
</dbReference>
<sequence length="225" mass="24878">MSASIFQYLANTGDRDKVMAIVQFLPMTLAGPANDAGCTSLSKSLKSLSTMADGYRAITRLSLLFNALSKPTLEALSKPKGDVLLDRVDQLSHFFHVCFCFFENTAVLSSHNVYPSRLSRLGGCAVTCWFYTLLLGLMRQAYVMTQKKNTPEEHKRQMITTVKLGCFLVFSLTCFPKGGPQLLEDVSGPLMPLHKTLQLIAPKCLELNDTIRGALGFIASMCDFY</sequence>
<protein>
    <submittedName>
        <fullName evidence="4">Glycosomal membrane protein, putative</fullName>
    </submittedName>
</protein>
<dbReference type="EMBL" id="CP009403">
    <property type="protein sequence ID" value="AIO01980.1"/>
    <property type="molecule type" value="Genomic_DNA"/>
</dbReference>
<evidence type="ECO:0000313" key="5">
    <source>
        <dbReference type="Proteomes" id="UP000063063"/>
    </source>
</evidence>
<name>A0A088S321_LEIPA</name>
<evidence type="ECO:0000313" key="4">
    <source>
        <dbReference type="EMBL" id="AIO01980.1"/>
    </source>
</evidence>
<gene>
    <name evidence="4" type="ORF">LPMP_343570</name>
</gene>
<keyword evidence="1" id="KW-0472">Membrane</keyword>
<dbReference type="GO" id="GO:0005778">
    <property type="term" value="C:peroxisomal membrane"/>
    <property type="evidence" value="ECO:0007669"/>
    <property type="project" value="UniProtKB-SubCell"/>
</dbReference>
<comment type="subcellular location">
    <subcellularLocation>
        <location evidence="3">Peroxisome membrane</location>
    </subcellularLocation>
</comment>
<dbReference type="GeneID" id="22578862"/>
<dbReference type="OrthoDB" id="269398at2759"/>
<dbReference type="Pfam" id="PF05648">
    <property type="entry name" value="PEX11"/>
    <property type="match status" value="1"/>
</dbReference>
<dbReference type="VEuPathDB" id="TriTrypDB:LPAL13_340043200"/>
<reference evidence="4 5" key="1">
    <citation type="journal article" date="2015" name="Sci. Rep.">
        <title>The genome of Leishmania panamensis: insights into genomics of the L. (Viannia) subgenus.</title>
        <authorList>
            <person name="Llanes A."/>
            <person name="Restrepo C.M."/>
            <person name="Vecchio G.D."/>
            <person name="Anguizola F.J."/>
            <person name="Lleonart R."/>
        </authorList>
    </citation>
    <scope>NUCLEOTIDE SEQUENCE [LARGE SCALE GENOMIC DNA]</scope>
    <source>
        <strain evidence="4 5">MHOM/PA/94/PSC-1</strain>
    </source>
</reference>
<dbReference type="GO" id="GO:0016559">
    <property type="term" value="P:peroxisome fission"/>
    <property type="evidence" value="ECO:0007669"/>
    <property type="project" value="InterPro"/>
</dbReference>
<dbReference type="PANTHER" id="PTHR42266">
    <property type="entry name" value="GIM5B PROTEIN"/>
    <property type="match status" value="1"/>
</dbReference>
<dbReference type="InterPro" id="IPR008733">
    <property type="entry name" value="PEX11"/>
</dbReference>
<proteinExistence type="predicted"/>
<keyword evidence="2" id="KW-0576">Peroxisome</keyword>